<feature type="domain" description="Molybdopterin oxidoreductase" evidence="8">
    <location>
        <begin position="53"/>
        <end position="450"/>
    </location>
</feature>
<evidence type="ECO:0000256" key="1">
    <source>
        <dbReference type="ARBA" id="ARBA00001942"/>
    </source>
</evidence>
<feature type="domain" description="4Fe-4S Mo/W bis-MGD-type" evidence="10">
    <location>
        <begin position="2"/>
        <end position="50"/>
    </location>
</feature>
<dbReference type="Pfam" id="PF04879">
    <property type="entry name" value="Molybdop_Fe4S4"/>
    <property type="match status" value="1"/>
</dbReference>
<dbReference type="Gene3D" id="3.30.2070.10">
    <property type="entry name" value="Formate dehydrogenase/DMSO reductase"/>
    <property type="match status" value="1"/>
</dbReference>
<evidence type="ECO:0000313" key="11">
    <source>
        <dbReference type="EMBL" id="TYZ19547.1"/>
    </source>
</evidence>
<dbReference type="Gene3D" id="2.40.40.20">
    <property type="match status" value="1"/>
</dbReference>
<dbReference type="GO" id="GO:0016491">
    <property type="term" value="F:oxidoreductase activity"/>
    <property type="evidence" value="ECO:0007669"/>
    <property type="project" value="UniProtKB-KW"/>
</dbReference>
<dbReference type="OrthoDB" id="219031at2"/>
<evidence type="ECO:0000256" key="5">
    <source>
        <dbReference type="ARBA" id="ARBA00023002"/>
    </source>
</evidence>
<evidence type="ECO:0000256" key="4">
    <source>
        <dbReference type="ARBA" id="ARBA00022723"/>
    </source>
</evidence>
<keyword evidence="7" id="KW-0411">Iron-sulfur</keyword>
<evidence type="ECO:0000256" key="7">
    <source>
        <dbReference type="ARBA" id="ARBA00023014"/>
    </source>
</evidence>
<name>A0A5D6VVV7_9FIRM</name>
<dbReference type="EMBL" id="VTOY01000022">
    <property type="protein sequence ID" value="TYZ19547.1"/>
    <property type="molecule type" value="Genomic_DNA"/>
</dbReference>
<dbReference type="Gene3D" id="3.40.50.740">
    <property type="match status" value="1"/>
</dbReference>
<dbReference type="InterPro" id="IPR006657">
    <property type="entry name" value="MoPterin_dinucl-bd_dom"/>
</dbReference>
<dbReference type="PROSITE" id="PS00490">
    <property type="entry name" value="MOLYBDOPTERIN_PROK_2"/>
    <property type="match status" value="1"/>
</dbReference>
<evidence type="ECO:0000259" key="10">
    <source>
        <dbReference type="Pfam" id="PF04879"/>
    </source>
</evidence>
<sequence length="654" mass="72802">MCPRNCYDSCPMLAYTSHGRIDHISGDNLTPGAYRQLCSKSNQILSTVYHKDRLLYPMIQHGRGTGNWQRISWDTAIEIIARKILDLKERFGSTLPLCLNKYSGNFSLLRNACEGMFNSLGPTTQTIGTPCFSSGLDAQKLDFGGNITSQTQTLVNAKLIVLWGVNPAWTAIHTMPALYAARECGAKIVVIDPVRTETANKADYYIQLRPGSDTALALLLLCRLHKRHALVTESDKITGLAEFLKGLSKIDQSKLLAAVDQSEEAIDFLTGLIAAHHPMHIWAGFGLQRHLQGGLAIRLIDALSMLTGNIGIAGGGVNFADRDAFQLPRFIEQRRNDTRFVNINQFSHTLQTLTDPPVRLLWIACRDLLTQDVGLQELHALWPNLELIVTADKFLTTTAQMSDIVLPVTTEFEDLDIYTGYFQQWLGINERAIPPQGETKSDLEIARLLTRRLNELSPGTSTFPAHLTDEEFLDRELPESLCQTIGIKNWRQLRKGAIKVRKNPVAWEGQHFATSDGKFHCCPIPAKLAEFLPSEETPFYFITPHAQQNINGQIHARRKELPEYPIVYLHPEPAKRLGLSESCQVILWNQHGQLTGTVRFDKTLPPDVILSYQGSSKHGTVNALNGGRVSDLGSLSTGAPGVALYDVLVNIRKK</sequence>
<evidence type="ECO:0000259" key="8">
    <source>
        <dbReference type="Pfam" id="PF00384"/>
    </source>
</evidence>
<evidence type="ECO:0000256" key="3">
    <source>
        <dbReference type="ARBA" id="ARBA00022505"/>
    </source>
</evidence>
<dbReference type="GO" id="GO:0046872">
    <property type="term" value="F:metal ion binding"/>
    <property type="evidence" value="ECO:0007669"/>
    <property type="project" value="UniProtKB-KW"/>
</dbReference>
<keyword evidence="12" id="KW-1185">Reference proteome</keyword>
<dbReference type="Gene3D" id="2.20.25.90">
    <property type="entry name" value="ADC-like domains"/>
    <property type="match status" value="1"/>
</dbReference>
<gene>
    <name evidence="11" type="ORF">FZ040_13340</name>
</gene>
<dbReference type="InterPro" id="IPR009010">
    <property type="entry name" value="Asp_de-COase-like_dom_sf"/>
</dbReference>
<dbReference type="GO" id="GO:0043546">
    <property type="term" value="F:molybdopterin cofactor binding"/>
    <property type="evidence" value="ECO:0007669"/>
    <property type="project" value="InterPro"/>
</dbReference>
<dbReference type="SUPFAM" id="SSF53706">
    <property type="entry name" value="Formate dehydrogenase/DMSO reductase, domains 1-3"/>
    <property type="match status" value="1"/>
</dbReference>
<keyword evidence="6" id="KW-0408">Iron</keyword>
<dbReference type="InterPro" id="IPR006656">
    <property type="entry name" value="Mopterin_OxRdtase"/>
</dbReference>
<reference evidence="11 12" key="1">
    <citation type="submission" date="2019-08" db="EMBL/GenBank/DDBJ databases">
        <title>Selenomonas sp. mPRGC5 and Selenomonas sp. mPRGC8 isolated from ruminal fluid of dairy goat (Capra hircus).</title>
        <authorList>
            <person name="Poothong S."/>
            <person name="Nuengjamnong C."/>
            <person name="Tanasupawat S."/>
        </authorList>
    </citation>
    <scope>NUCLEOTIDE SEQUENCE [LARGE SCALE GENOMIC DNA]</scope>
    <source>
        <strain evidence="12">mPRGC5</strain>
    </source>
</reference>
<dbReference type="Gene3D" id="3.40.228.10">
    <property type="entry name" value="Dimethylsulfoxide Reductase, domain 2"/>
    <property type="match status" value="1"/>
</dbReference>
<proteinExistence type="inferred from homology"/>
<protein>
    <submittedName>
        <fullName evidence="11">Molybdopterin-dependent oxidoreductase</fullName>
    </submittedName>
</protein>
<dbReference type="InterPro" id="IPR006655">
    <property type="entry name" value="Mopterin_OxRdtase_prok_CS"/>
</dbReference>
<dbReference type="SUPFAM" id="SSF50692">
    <property type="entry name" value="ADC-like"/>
    <property type="match status" value="1"/>
</dbReference>
<dbReference type="Proteomes" id="UP000323646">
    <property type="component" value="Unassembled WGS sequence"/>
</dbReference>
<dbReference type="CDD" id="cd02775">
    <property type="entry name" value="MopB_CT"/>
    <property type="match status" value="1"/>
</dbReference>
<dbReference type="AlphaFoldDB" id="A0A5D6VVV7"/>
<evidence type="ECO:0000256" key="2">
    <source>
        <dbReference type="ARBA" id="ARBA00010312"/>
    </source>
</evidence>
<dbReference type="Pfam" id="PF00384">
    <property type="entry name" value="Molybdopterin"/>
    <property type="match status" value="1"/>
</dbReference>
<keyword evidence="3" id="KW-0500">Molybdenum</keyword>
<comment type="cofactor">
    <cofactor evidence="1">
        <name>Mo-bis(molybdopterin guanine dinucleotide)</name>
        <dbReference type="ChEBI" id="CHEBI:60539"/>
    </cofactor>
</comment>
<comment type="caution">
    <text evidence="11">The sequence shown here is derived from an EMBL/GenBank/DDBJ whole genome shotgun (WGS) entry which is preliminary data.</text>
</comment>
<dbReference type="InterPro" id="IPR006963">
    <property type="entry name" value="Mopterin_OxRdtase_4Fe-4S_dom"/>
</dbReference>
<organism evidence="11 12">
    <name type="scientific">Selenomonas ruminis</name>
    <dbReference type="NCBI Taxonomy" id="2593411"/>
    <lineage>
        <taxon>Bacteria</taxon>
        <taxon>Bacillati</taxon>
        <taxon>Bacillota</taxon>
        <taxon>Negativicutes</taxon>
        <taxon>Selenomonadales</taxon>
        <taxon>Selenomonadaceae</taxon>
        <taxon>Selenomonas</taxon>
    </lineage>
</organism>
<keyword evidence="5" id="KW-0560">Oxidoreductase</keyword>
<dbReference type="PANTHER" id="PTHR43742">
    <property type="entry name" value="TRIMETHYLAMINE-N-OXIDE REDUCTASE"/>
    <property type="match status" value="1"/>
</dbReference>
<evidence type="ECO:0000259" key="9">
    <source>
        <dbReference type="Pfam" id="PF01568"/>
    </source>
</evidence>
<dbReference type="Pfam" id="PF01568">
    <property type="entry name" value="Molydop_binding"/>
    <property type="match status" value="1"/>
</dbReference>
<dbReference type="PANTHER" id="PTHR43742:SF6">
    <property type="entry name" value="OXIDOREDUCTASE YYAE-RELATED"/>
    <property type="match status" value="1"/>
</dbReference>
<accession>A0A5D6VVV7</accession>
<evidence type="ECO:0000313" key="12">
    <source>
        <dbReference type="Proteomes" id="UP000323646"/>
    </source>
</evidence>
<dbReference type="InterPro" id="IPR050612">
    <property type="entry name" value="Prok_Mopterin_Oxidored"/>
</dbReference>
<comment type="similarity">
    <text evidence="2">Belongs to the prokaryotic molybdopterin-containing oxidoreductase family.</text>
</comment>
<feature type="domain" description="Molybdopterin dinucleotide-binding" evidence="9">
    <location>
        <begin position="539"/>
        <end position="625"/>
    </location>
</feature>
<evidence type="ECO:0000256" key="6">
    <source>
        <dbReference type="ARBA" id="ARBA00023004"/>
    </source>
</evidence>
<keyword evidence="4" id="KW-0479">Metal-binding</keyword>
<dbReference type="GO" id="GO:0051536">
    <property type="term" value="F:iron-sulfur cluster binding"/>
    <property type="evidence" value="ECO:0007669"/>
    <property type="project" value="UniProtKB-KW"/>
</dbReference>